<keyword evidence="2" id="KW-1185">Reference proteome</keyword>
<dbReference type="Proteomes" id="UP000887565">
    <property type="component" value="Unplaced"/>
</dbReference>
<feature type="region of interest" description="Disordered" evidence="1">
    <location>
        <begin position="1"/>
        <end position="73"/>
    </location>
</feature>
<accession>A0A915I389</accession>
<protein>
    <submittedName>
        <fullName evidence="3">Uncharacterized protein</fullName>
    </submittedName>
</protein>
<proteinExistence type="predicted"/>
<dbReference type="WBParaSite" id="nRc.2.0.1.t08598-RA">
    <property type="protein sequence ID" value="nRc.2.0.1.t08598-RA"/>
    <property type="gene ID" value="nRc.2.0.1.g08598"/>
</dbReference>
<evidence type="ECO:0000313" key="2">
    <source>
        <dbReference type="Proteomes" id="UP000887565"/>
    </source>
</evidence>
<evidence type="ECO:0000256" key="1">
    <source>
        <dbReference type="SAM" id="MobiDB-lite"/>
    </source>
</evidence>
<reference evidence="3" key="1">
    <citation type="submission" date="2022-11" db="UniProtKB">
        <authorList>
            <consortium name="WormBaseParasite"/>
        </authorList>
    </citation>
    <scope>IDENTIFICATION</scope>
</reference>
<name>A0A915I389_ROMCU</name>
<sequence>MAMDGKNSHSTATAQPTAEAGTANCEEMNNSKRKRVNSNGDEETDYQKKISELEEQTQELGRTVEQLKRQAKS</sequence>
<dbReference type="AlphaFoldDB" id="A0A915I389"/>
<organism evidence="2 3">
    <name type="scientific">Romanomermis culicivorax</name>
    <name type="common">Nematode worm</name>
    <dbReference type="NCBI Taxonomy" id="13658"/>
    <lineage>
        <taxon>Eukaryota</taxon>
        <taxon>Metazoa</taxon>
        <taxon>Ecdysozoa</taxon>
        <taxon>Nematoda</taxon>
        <taxon>Enoplea</taxon>
        <taxon>Dorylaimia</taxon>
        <taxon>Mermithida</taxon>
        <taxon>Mermithoidea</taxon>
        <taxon>Mermithidae</taxon>
        <taxon>Romanomermis</taxon>
    </lineage>
</organism>
<evidence type="ECO:0000313" key="3">
    <source>
        <dbReference type="WBParaSite" id="nRc.2.0.1.t08598-RA"/>
    </source>
</evidence>